<dbReference type="EC" id="3.2.1.101" evidence="4 10"/>
<sequence length="481" mass="50424">MYRDALPLLLVGAGSASAALQVDFGSSSSIKAAAKELAFDAMTYYRGNQSGEIPGLLSNVPPEGDYYPWTGAVLWSTMIDYWYYTGDDTYNSLAVEGMAWQNGQDLAQPFMPRNWTASQGNDDQGFWGMAAMQAAERNFSSAPPGEPSWIELAQAVFETQAARYAAEETCNGGLRWMMAPIAAGYGYKNSVSNAVFLNLAARLARYTGNQTYAEWASRTWDWLAAVGFIDSDFHVFDGAHVENNCTDINKVQLSYLPGVLLQAAAYMYNQTTDTTSHPTWQSRLEGLANATLTHFSSDDGILIEQACESRGSCTTDMLFFKGILLRSLASAAQLAPFLHDTALAALRGNAEAAVKACAGGQNGRECGFRWTTTDDDDDDDDGEDGEDDNMTGAPAELNALSAVLGTLVDELAGRALVTNATAGTAGSGTGSGSSGGGSGSGGGEGTGSAGSTGNGDGRSAGSVTRAGLGLILAGFVAASML</sequence>
<keyword evidence="5" id="KW-0732">Signal</keyword>
<evidence type="ECO:0000256" key="7">
    <source>
        <dbReference type="ARBA" id="ARBA00023136"/>
    </source>
</evidence>
<dbReference type="GO" id="GO:0012505">
    <property type="term" value="C:endomembrane system"/>
    <property type="evidence" value="ECO:0007669"/>
    <property type="project" value="UniProtKB-SubCell"/>
</dbReference>
<evidence type="ECO:0000256" key="1">
    <source>
        <dbReference type="ARBA" id="ARBA00001452"/>
    </source>
</evidence>
<feature type="compositionally biased region" description="Acidic residues" evidence="11">
    <location>
        <begin position="373"/>
        <end position="389"/>
    </location>
</feature>
<dbReference type="Pfam" id="PF03663">
    <property type="entry name" value="Glyco_hydro_76"/>
    <property type="match status" value="1"/>
</dbReference>
<dbReference type="PANTHER" id="PTHR12145:SF36">
    <property type="entry name" value="MANNAN ENDO-1,6-ALPHA-MANNOSIDASE DCW1"/>
    <property type="match status" value="1"/>
</dbReference>
<proteinExistence type="inferred from homology"/>
<dbReference type="SUPFAM" id="SSF48208">
    <property type="entry name" value="Six-hairpin glycosidases"/>
    <property type="match status" value="1"/>
</dbReference>
<reference evidence="12" key="1">
    <citation type="journal article" date="2023" name="Mol. Phylogenet. Evol.">
        <title>Genome-scale phylogeny and comparative genomics of the fungal order Sordariales.</title>
        <authorList>
            <person name="Hensen N."/>
            <person name="Bonometti L."/>
            <person name="Westerberg I."/>
            <person name="Brannstrom I.O."/>
            <person name="Guillou S."/>
            <person name="Cros-Aarteil S."/>
            <person name="Calhoun S."/>
            <person name="Haridas S."/>
            <person name="Kuo A."/>
            <person name="Mondo S."/>
            <person name="Pangilinan J."/>
            <person name="Riley R."/>
            <person name="LaButti K."/>
            <person name="Andreopoulos B."/>
            <person name="Lipzen A."/>
            <person name="Chen C."/>
            <person name="Yan M."/>
            <person name="Daum C."/>
            <person name="Ng V."/>
            <person name="Clum A."/>
            <person name="Steindorff A."/>
            <person name="Ohm R.A."/>
            <person name="Martin F."/>
            <person name="Silar P."/>
            <person name="Natvig D.O."/>
            <person name="Lalanne C."/>
            <person name="Gautier V."/>
            <person name="Ament-Velasquez S.L."/>
            <person name="Kruys A."/>
            <person name="Hutchinson M.I."/>
            <person name="Powell A.J."/>
            <person name="Barry K."/>
            <person name="Miller A.N."/>
            <person name="Grigoriev I.V."/>
            <person name="Debuchy R."/>
            <person name="Gladieux P."/>
            <person name="Hiltunen Thoren M."/>
            <person name="Johannesson H."/>
        </authorList>
    </citation>
    <scope>NUCLEOTIDE SEQUENCE</scope>
    <source>
        <strain evidence="12">CBS 532.94</strain>
    </source>
</reference>
<comment type="caution">
    <text evidence="12">The sequence shown here is derived from an EMBL/GenBank/DDBJ whole genome shotgun (WGS) entry which is preliminary data.</text>
</comment>
<dbReference type="InterPro" id="IPR008928">
    <property type="entry name" value="6-hairpin_glycosidase_sf"/>
</dbReference>
<keyword evidence="6 10" id="KW-0378">Hydrolase</keyword>
<evidence type="ECO:0000256" key="6">
    <source>
        <dbReference type="ARBA" id="ARBA00022801"/>
    </source>
</evidence>
<keyword evidence="9 10" id="KW-0326">Glycosidase</keyword>
<evidence type="ECO:0000313" key="12">
    <source>
        <dbReference type="EMBL" id="KAK4234266.1"/>
    </source>
</evidence>
<evidence type="ECO:0000256" key="3">
    <source>
        <dbReference type="ARBA" id="ARBA00009699"/>
    </source>
</evidence>
<reference evidence="12" key="2">
    <citation type="submission" date="2023-05" db="EMBL/GenBank/DDBJ databases">
        <authorList>
            <consortium name="Lawrence Berkeley National Laboratory"/>
            <person name="Steindorff A."/>
            <person name="Hensen N."/>
            <person name="Bonometti L."/>
            <person name="Westerberg I."/>
            <person name="Brannstrom I.O."/>
            <person name="Guillou S."/>
            <person name="Cros-Aarteil S."/>
            <person name="Calhoun S."/>
            <person name="Haridas S."/>
            <person name="Kuo A."/>
            <person name="Mondo S."/>
            <person name="Pangilinan J."/>
            <person name="Riley R."/>
            <person name="Labutti K."/>
            <person name="Andreopoulos B."/>
            <person name="Lipzen A."/>
            <person name="Chen C."/>
            <person name="Yanf M."/>
            <person name="Daum C."/>
            <person name="Ng V."/>
            <person name="Clum A."/>
            <person name="Ohm R."/>
            <person name="Martin F."/>
            <person name="Silar P."/>
            <person name="Natvig D."/>
            <person name="Lalanne C."/>
            <person name="Gautier V."/>
            <person name="Ament-Velasquez S.L."/>
            <person name="Kruys A."/>
            <person name="Hutchinson M.I."/>
            <person name="Powell A.J."/>
            <person name="Barry K."/>
            <person name="Miller A.N."/>
            <person name="Grigoriev I.V."/>
            <person name="Debuchy R."/>
            <person name="Gladieux P."/>
            <person name="Thoren M.H."/>
            <person name="Johannesson H."/>
        </authorList>
    </citation>
    <scope>NUCLEOTIDE SEQUENCE</scope>
    <source>
        <strain evidence="12">CBS 532.94</strain>
    </source>
</reference>
<dbReference type="Gene3D" id="1.50.10.20">
    <property type="match status" value="1"/>
</dbReference>
<protein>
    <recommendedName>
        <fullName evidence="4 10">Mannan endo-1,6-alpha-mannosidase</fullName>
        <ecNumber evidence="4 10">3.2.1.101</ecNumber>
    </recommendedName>
</protein>
<evidence type="ECO:0000313" key="13">
    <source>
        <dbReference type="Proteomes" id="UP001303760"/>
    </source>
</evidence>
<feature type="region of interest" description="Disordered" evidence="11">
    <location>
        <begin position="422"/>
        <end position="461"/>
    </location>
</feature>
<feature type="region of interest" description="Disordered" evidence="11">
    <location>
        <begin position="366"/>
        <end position="392"/>
    </location>
</feature>
<evidence type="ECO:0000256" key="11">
    <source>
        <dbReference type="SAM" id="MobiDB-lite"/>
    </source>
</evidence>
<dbReference type="InterPro" id="IPR005198">
    <property type="entry name" value="Glyco_hydro_76"/>
</dbReference>
<feature type="compositionally biased region" description="Gly residues" evidence="11">
    <location>
        <begin position="425"/>
        <end position="458"/>
    </location>
</feature>
<gene>
    <name evidence="12" type="ORF">C8A03DRAFT_37975</name>
</gene>
<dbReference type="FunFam" id="1.50.10.20:FF:000006">
    <property type="entry name" value="Mannan endo-1,6-alpha-mannosidase"/>
    <property type="match status" value="1"/>
</dbReference>
<keyword evidence="7" id="KW-0472">Membrane</keyword>
<dbReference type="EMBL" id="MU860393">
    <property type="protein sequence ID" value="KAK4234266.1"/>
    <property type="molecule type" value="Genomic_DNA"/>
</dbReference>
<evidence type="ECO:0000256" key="10">
    <source>
        <dbReference type="PIRNR" id="PIRNR016302"/>
    </source>
</evidence>
<evidence type="ECO:0000256" key="9">
    <source>
        <dbReference type="ARBA" id="ARBA00023295"/>
    </source>
</evidence>
<evidence type="ECO:0000256" key="2">
    <source>
        <dbReference type="ARBA" id="ARBA00004308"/>
    </source>
</evidence>
<evidence type="ECO:0000256" key="5">
    <source>
        <dbReference type="ARBA" id="ARBA00022729"/>
    </source>
</evidence>
<dbReference type="GO" id="GO:0008496">
    <property type="term" value="F:mannan endo-1,6-alpha-mannosidase activity"/>
    <property type="evidence" value="ECO:0007669"/>
    <property type="project" value="UniProtKB-UniRule"/>
</dbReference>
<dbReference type="PANTHER" id="PTHR12145">
    <property type="entry name" value="MANNAN ENDO-1,6-ALPHA-MANNOSIDASE DCW1"/>
    <property type="match status" value="1"/>
</dbReference>
<name>A0AAN7C3E5_9PEZI</name>
<organism evidence="12 13">
    <name type="scientific">Achaetomium macrosporum</name>
    <dbReference type="NCBI Taxonomy" id="79813"/>
    <lineage>
        <taxon>Eukaryota</taxon>
        <taxon>Fungi</taxon>
        <taxon>Dikarya</taxon>
        <taxon>Ascomycota</taxon>
        <taxon>Pezizomycotina</taxon>
        <taxon>Sordariomycetes</taxon>
        <taxon>Sordariomycetidae</taxon>
        <taxon>Sordariales</taxon>
        <taxon>Chaetomiaceae</taxon>
        <taxon>Achaetomium</taxon>
    </lineage>
</organism>
<keyword evidence="8" id="KW-0325">Glycoprotein</keyword>
<dbReference type="Proteomes" id="UP001303760">
    <property type="component" value="Unassembled WGS sequence"/>
</dbReference>
<dbReference type="GO" id="GO:0016052">
    <property type="term" value="P:carbohydrate catabolic process"/>
    <property type="evidence" value="ECO:0007669"/>
    <property type="project" value="InterPro"/>
</dbReference>
<evidence type="ECO:0000256" key="8">
    <source>
        <dbReference type="ARBA" id="ARBA00023180"/>
    </source>
</evidence>
<comment type="subcellular location">
    <subcellularLocation>
        <location evidence="2">Endomembrane system</location>
    </subcellularLocation>
</comment>
<dbReference type="GO" id="GO:0009272">
    <property type="term" value="P:fungal-type cell wall biogenesis"/>
    <property type="evidence" value="ECO:0007669"/>
    <property type="project" value="TreeGrafter"/>
</dbReference>
<dbReference type="PIRSF" id="PIRSF016302">
    <property type="entry name" value="Man_a_manosd"/>
    <property type="match status" value="1"/>
</dbReference>
<keyword evidence="13" id="KW-1185">Reference proteome</keyword>
<comment type="similarity">
    <text evidence="3 10">Belongs to the glycosyl hydrolase 76 family.</text>
</comment>
<dbReference type="InterPro" id="IPR014480">
    <property type="entry name" value="Mannan-1_6-alpha_mannosidase"/>
</dbReference>
<dbReference type="AlphaFoldDB" id="A0AAN7C3E5"/>
<evidence type="ECO:0000256" key="4">
    <source>
        <dbReference type="ARBA" id="ARBA00012350"/>
    </source>
</evidence>
<comment type="catalytic activity">
    <reaction evidence="1 10">
        <text>Random hydrolysis of (1-&gt;6)-alpha-D-mannosidic linkages in unbranched (1-&gt;6)-mannans.</text>
        <dbReference type="EC" id="3.2.1.101"/>
    </reaction>
</comment>
<accession>A0AAN7C3E5</accession>